<gene>
    <name evidence="1" type="ORF">ACFPFX_29640</name>
</gene>
<keyword evidence="2" id="KW-1185">Reference proteome</keyword>
<comment type="caution">
    <text evidence="1">The sequence shown here is derived from an EMBL/GenBank/DDBJ whole genome shotgun (WGS) entry which is preliminary data.</text>
</comment>
<name>A0ABV9UWD0_9ACTN</name>
<dbReference type="EMBL" id="JBHSIZ010000036">
    <property type="protein sequence ID" value="MFC4960467.1"/>
    <property type="molecule type" value="Genomic_DNA"/>
</dbReference>
<organism evidence="1 2">
    <name type="scientific">Streptomyces mauvecolor</name>
    <dbReference type="NCBI Taxonomy" id="58345"/>
    <lineage>
        <taxon>Bacteria</taxon>
        <taxon>Bacillati</taxon>
        <taxon>Actinomycetota</taxon>
        <taxon>Actinomycetes</taxon>
        <taxon>Kitasatosporales</taxon>
        <taxon>Streptomycetaceae</taxon>
        <taxon>Streptomyces</taxon>
    </lineage>
</organism>
<accession>A0ABV9UWD0</accession>
<dbReference type="RefSeq" id="WP_344374188.1">
    <property type="nucleotide sequence ID" value="NZ_BAAASQ010000008.1"/>
</dbReference>
<reference evidence="2" key="1">
    <citation type="journal article" date="2019" name="Int. J. Syst. Evol. Microbiol.">
        <title>The Global Catalogue of Microorganisms (GCM) 10K type strain sequencing project: providing services to taxonomists for standard genome sequencing and annotation.</title>
        <authorList>
            <consortium name="The Broad Institute Genomics Platform"/>
            <consortium name="The Broad Institute Genome Sequencing Center for Infectious Disease"/>
            <person name="Wu L."/>
            <person name="Ma J."/>
        </authorList>
    </citation>
    <scope>NUCLEOTIDE SEQUENCE [LARGE SCALE GENOMIC DNA]</scope>
    <source>
        <strain evidence="2">CCM 7224</strain>
    </source>
</reference>
<sequence length="197" mass="21933">MSGRSLRTAFQPVIDQTHCPFARVTHWVYSDPADEGLTLGGHLERALPLLRGALREVAEDDADGFVLELPGRLGADVTLLRESSLTALSWLAERSDPPCEVRMADLEDPAWWFPFDGERLFTVAFGECFAAAHTRYSFGAKGLFLVFQHESAFSRRYPEGIPAALRDRIRTAFEAAGRPYRYDMGVVPALRTGKGDE</sequence>
<dbReference type="Proteomes" id="UP001595834">
    <property type="component" value="Unassembled WGS sequence"/>
</dbReference>
<proteinExistence type="predicted"/>
<evidence type="ECO:0000313" key="1">
    <source>
        <dbReference type="EMBL" id="MFC4960467.1"/>
    </source>
</evidence>
<protein>
    <submittedName>
        <fullName evidence="1">Uncharacterized protein</fullName>
    </submittedName>
</protein>
<evidence type="ECO:0000313" key="2">
    <source>
        <dbReference type="Proteomes" id="UP001595834"/>
    </source>
</evidence>